<keyword evidence="2" id="KW-1185">Reference proteome</keyword>
<evidence type="ECO:0000313" key="1">
    <source>
        <dbReference type="EMBL" id="SMX50389.1"/>
    </source>
</evidence>
<protein>
    <submittedName>
        <fullName evidence="1">Uncharacterized protein</fullName>
    </submittedName>
</protein>
<organism evidence="1 2">
    <name type="scientific">Pelagimonas varians</name>
    <dbReference type="NCBI Taxonomy" id="696760"/>
    <lineage>
        <taxon>Bacteria</taxon>
        <taxon>Pseudomonadati</taxon>
        <taxon>Pseudomonadota</taxon>
        <taxon>Alphaproteobacteria</taxon>
        <taxon>Rhodobacterales</taxon>
        <taxon>Roseobacteraceae</taxon>
        <taxon>Pelagimonas</taxon>
    </lineage>
</organism>
<dbReference type="AlphaFoldDB" id="A0A238L5W1"/>
<accession>A0A238L5W1</accession>
<dbReference type="RefSeq" id="WP_097807025.1">
    <property type="nucleotide sequence ID" value="NZ_FXYH01000031.1"/>
</dbReference>
<dbReference type="EMBL" id="FXYH01000031">
    <property type="protein sequence ID" value="SMX50389.1"/>
    <property type="molecule type" value="Genomic_DNA"/>
</dbReference>
<evidence type="ECO:0000313" key="2">
    <source>
        <dbReference type="Proteomes" id="UP000220836"/>
    </source>
</evidence>
<gene>
    <name evidence="1" type="ORF">PEV8663_04624</name>
</gene>
<dbReference type="Proteomes" id="UP000220836">
    <property type="component" value="Unassembled WGS sequence"/>
</dbReference>
<name>A0A238L5W1_9RHOB</name>
<reference evidence="1 2" key="1">
    <citation type="submission" date="2017-05" db="EMBL/GenBank/DDBJ databases">
        <authorList>
            <person name="Song R."/>
            <person name="Chenine A.L."/>
            <person name="Ruprecht R.M."/>
        </authorList>
    </citation>
    <scope>NUCLEOTIDE SEQUENCE [LARGE SCALE GENOMIC DNA]</scope>
    <source>
        <strain evidence="1 2">CECT 8663</strain>
    </source>
</reference>
<proteinExistence type="predicted"/>
<sequence>MSSTKPTWKTVKTEIAYWDQKRLLSLVQDLYALNRTNADFLHARLLGGANNDNALEPYKRRILAAVCPKEPWKQDVRLSEGRKAISEYRKAIGDTHGLLKLMLHYVRCGNDFTLEFGDIDEPFYNSMCSMVDQFNKLLIKQGDTKLAQEFIPLLETEFQRIDGQMGWGYPDEVGEQLLDLKDAFGF</sequence>
<dbReference type="OrthoDB" id="9801392at2"/>